<dbReference type="Gene3D" id="1.20.1570.10">
    <property type="entry name" value="dip2346 domain like"/>
    <property type="match status" value="1"/>
</dbReference>
<protein>
    <recommendedName>
        <fullName evidence="5">DUF1846 domain-containing protein</fullName>
    </recommendedName>
</protein>
<dbReference type="Proteomes" id="UP001281761">
    <property type="component" value="Unassembled WGS sequence"/>
</dbReference>
<reference evidence="3 4" key="1">
    <citation type="journal article" date="2022" name="bioRxiv">
        <title>Genomics of Preaxostyla Flagellates Illuminates Evolutionary Transitions and the Path Towards Mitochondrial Loss.</title>
        <authorList>
            <person name="Novak L.V.F."/>
            <person name="Treitli S.C."/>
            <person name="Pyrih J."/>
            <person name="Halakuc P."/>
            <person name="Pipaliya S.V."/>
            <person name="Vacek V."/>
            <person name="Brzon O."/>
            <person name="Soukal P."/>
            <person name="Eme L."/>
            <person name="Dacks J.B."/>
            <person name="Karnkowska A."/>
            <person name="Elias M."/>
            <person name="Hampl V."/>
        </authorList>
    </citation>
    <scope>NUCLEOTIDE SEQUENCE [LARGE SCALE GENOMIC DNA]</scope>
    <source>
        <strain evidence="3">NAU3</strain>
        <tissue evidence="3">Gut</tissue>
    </source>
</reference>
<evidence type="ECO:0000259" key="2">
    <source>
        <dbReference type="Pfam" id="PF20921"/>
    </source>
</evidence>
<dbReference type="Gene3D" id="3.10.630.10">
    <property type="entry name" value="dip2346 domain like"/>
    <property type="match status" value="1"/>
</dbReference>
<feature type="domain" description="DUF1846" evidence="1">
    <location>
        <begin position="3"/>
        <end position="333"/>
    </location>
</feature>
<accession>A0ABQ9Y6S0</accession>
<dbReference type="Pfam" id="PF20921">
    <property type="entry name" value="DUF1846_C"/>
    <property type="match status" value="1"/>
</dbReference>
<proteinExistence type="predicted"/>
<keyword evidence="4" id="KW-1185">Reference proteome</keyword>
<dbReference type="Pfam" id="PF08903">
    <property type="entry name" value="DUF1846"/>
    <property type="match status" value="1"/>
</dbReference>
<evidence type="ECO:0008006" key="5">
    <source>
        <dbReference type="Google" id="ProtNLM"/>
    </source>
</evidence>
<evidence type="ECO:0000259" key="1">
    <source>
        <dbReference type="Pfam" id="PF08903"/>
    </source>
</evidence>
<evidence type="ECO:0000313" key="3">
    <source>
        <dbReference type="EMBL" id="KAK2959384.1"/>
    </source>
</evidence>
<organism evidence="3 4">
    <name type="scientific">Blattamonas nauphoetae</name>
    <dbReference type="NCBI Taxonomy" id="2049346"/>
    <lineage>
        <taxon>Eukaryota</taxon>
        <taxon>Metamonada</taxon>
        <taxon>Preaxostyla</taxon>
        <taxon>Oxymonadida</taxon>
        <taxon>Blattamonas</taxon>
    </lineage>
</organism>
<gene>
    <name evidence="3" type="ORF">BLNAU_5693</name>
</gene>
<dbReference type="EMBL" id="JARBJD010000030">
    <property type="protein sequence ID" value="KAK2959384.1"/>
    <property type="molecule type" value="Genomic_DNA"/>
</dbReference>
<evidence type="ECO:0000313" key="4">
    <source>
        <dbReference type="Proteomes" id="UP001281761"/>
    </source>
</evidence>
<dbReference type="Gene3D" id="3.40.140.40">
    <property type="entry name" value="Domain of unknown function (DUF1846), C-terminal subdomain"/>
    <property type="match status" value="1"/>
</dbReference>
<comment type="caution">
    <text evidence="3">The sequence shown here is derived from an EMBL/GenBank/DDBJ whole genome shotgun (WGS) entry which is preliminary data.</text>
</comment>
<feature type="domain" description="DUF1846" evidence="2">
    <location>
        <begin position="338"/>
        <end position="490"/>
    </location>
</feature>
<dbReference type="InterPro" id="IPR048441">
    <property type="entry name" value="DUF1846_C"/>
</dbReference>
<dbReference type="InterPro" id="IPR048496">
    <property type="entry name" value="DUF1846_N"/>
</dbReference>
<dbReference type="NCBIfam" id="NF010184">
    <property type="entry name" value="PRK13663.1"/>
    <property type="match status" value="1"/>
</dbReference>
<sequence length="492" mass="53889">MTGFDNDKYLKHQSKMIRERIERFGGKLYLEFGGKLFDDYHASRVLPGFQPDSKVRMLAQLSDIAEIVICINAQDIDKCKIRNDIGITYDTEVLRLIDSFQDMDLTVGSIVVTQFTHQQASKAFVRQLRSLNFSVYCHYPIEEYPQNLSLIASDDGFGKNEFVETTRPLVVVTAPGPGSGKLAVCLSQLYQEAKRGTVAGYAKFETFPIWNLPLKHPVTLAYEAATADLNDVTMIDSYHLDAYNVVAVNYNRDIEAFPLLRAMLEKINGSCPYLSPTDMGVNAAGLCIVNDDVVCHAARQEIIRRFYTTQCALKQGTGSAHAVTKLKILLQQAKVTPNDRSVVGPALDAAKTSSTATVAIELPSKRIVIGKSKDLLGSVAAALINSLKVLANIDDSIDVIAESSLAPIQLLRTEHLHCARGGLHCEETLIALVSSSTFNPTAAKALSMLALLRGCQAHSSVMLAADDVLTCTRLGLQLTCEPVFPKGRLYGR</sequence>
<name>A0ABQ9Y6S0_9EUKA</name>